<protein>
    <submittedName>
        <fullName evidence="2">DUF1772 domain-containing protein</fullName>
    </submittedName>
</protein>
<gene>
    <name evidence="2" type="ORF">G7070_01895</name>
</gene>
<sequence>MVAQWLLVGAILINGLLAGLYFAFACSVVLAFARLDDAAYVTAFRLINTAILNRWFLPVFFLAPALALVAVGARAAEGDLGAAGVLGAAASAATFLITVAANVPLNRRLDAAPTASGVELRAARDAFEGPWRRWNLVRAVTGAVAVLALAAAA</sequence>
<feature type="transmembrane region" description="Helical" evidence="1">
    <location>
        <begin position="82"/>
        <end position="103"/>
    </location>
</feature>
<organism evidence="2 3">
    <name type="scientific">Propioniciclava coleopterorum</name>
    <dbReference type="NCBI Taxonomy" id="2714937"/>
    <lineage>
        <taxon>Bacteria</taxon>
        <taxon>Bacillati</taxon>
        <taxon>Actinomycetota</taxon>
        <taxon>Actinomycetes</taxon>
        <taxon>Propionibacteriales</taxon>
        <taxon>Propionibacteriaceae</taxon>
        <taxon>Propioniciclava</taxon>
    </lineage>
</organism>
<dbReference type="EMBL" id="CP049865">
    <property type="protein sequence ID" value="QIK73760.1"/>
    <property type="molecule type" value="Genomic_DNA"/>
</dbReference>
<keyword evidence="3" id="KW-1185">Reference proteome</keyword>
<dbReference type="AlphaFoldDB" id="A0A6G7YAG5"/>
<feature type="transmembrane region" description="Helical" evidence="1">
    <location>
        <begin position="6"/>
        <end position="35"/>
    </location>
</feature>
<keyword evidence="1" id="KW-1133">Transmembrane helix</keyword>
<dbReference type="InterPro" id="IPR013901">
    <property type="entry name" value="Anthrone_oxy"/>
</dbReference>
<keyword evidence="1" id="KW-0812">Transmembrane</keyword>
<name>A0A6G7YAG5_9ACTN</name>
<evidence type="ECO:0000313" key="3">
    <source>
        <dbReference type="Proteomes" id="UP000501058"/>
    </source>
</evidence>
<reference evidence="2 3" key="1">
    <citation type="submission" date="2020-03" db="EMBL/GenBank/DDBJ databases">
        <title>Propioniciclava sp. nov., isolated from Hydrophilus acuminatus.</title>
        <authorList>
            <person name="Hyun D.-W."/>
            <person name="Bae J.-W."/>
        </authorList>
    </citation>
    <scope>NUCLEOTIDE SEQUENCE [LARGE SCALE GENOMIC DNA]</scope>
    <source>
        <strain evidence="2 3">HDW11</strain>
    </source>
</reference>
<keyword evidence="1" id="KW-0472">Membrane</keyword>
<evidence type="ECO:0000256" key="1">
    <source>
        <dbReference type="SAM" id="Phobius"/>
    </source>
</evidence>
<accession>A0A6G7YAG5</accession>
<dbReference type="Proteomes" id="UP000501058">
    <property type="component" value="Chromosome"/>
</dbReference>
<feature type="transmembrane region" description="Helical" evidence="1">
    <location>
        <begin position="55"/>
        <end position="76"/>
    </location>
</feature>
<evidence type="ECO:0000313" key="2">
    <source>
        <dbReference type="EMBL" id="QIK73760.1"/>
    </source>
</evidence>
<dbReference type="Pfam" id="PF08592">
    <property type="entry name" value="Anthrone_oxy"/>
    <property type="match status" value="1"/>
</dbReference>
<dbReference type="KEGG" id="prv:G7070_01895"/>
<proteinExistence type="predicted"/>